<organism evidence="1">
    <name type="scientific">marine metagenome</name>
    <dbReference type="NCBI Taxonomy" id="408172"/>
    <lineage>
        <taxon>unclassified sequences</taxon>
        <taxon>metagenomes</taxon>
        <taxon>ecological metagenomes</taxon>
    </lineage>
</organism>
<dbReference type="InterPro" id="IPR003737">
    <property type="entry name" value="GlcNAc_PI_deacetylase-related"/>
</dbReference>
<dbReference type="InterPro" id="IPR024078">
    <property type="entry name" value="LmbE-like_dom_sf"/>
</dbReference>
<protein>
    <recommendedName>
        <fullName evidence="2">PIG-L family deacetylase</fullName>
    </recommendedName>
</protein>
<dbReference type="AlphaFoldDB" id="A0A381N7F3"/>
<gene>
    <name evidence="1" type="ORF">METZ01_LOCUS3289</name>
</gene>
<dbReference type="SUPFAM" id="SSF102588">
    <property type="entry name" value="LmbE-like"/>
    <property type="match status" value="1"/>
</dbReference>
<reference evidence="1" key="1">
    <citation type="submission" date="2018-05" db="EMBL/GenBank/DDBJ databases">
        <authorList>
            <person name="Lanie J.A."/>
            <person name="Ng W.-L."/>
            <person name="Kazmierczak K.M."/>
            <person name="Andrzejewski T.M."/>
            <person name="Davidsen T.M."/>
            <person name="Wayne K.J."/>
            <person name="Tettelin H."/>
            <person name="Glass J.I."/>
            <person name="Rusch D."/>
            <person name="Podicherti R."/>
            <person name="Tsui H.-C.T."/>
            <person name="Winkler M.E."/>
        </authorList>
    </citation>
    <scope>NUCLEOTIDE SEQUENCE</scope>
</reference>
<dbReference type="PANTHER" id="PTHR12993:SF28">
    <property type="entry name" value="LMBE FAMILY PROTEIN"/>
    <property type="match status" value="1"/>
</dbReference>
<name>A0A381N7F3_9ZZZZ</name>
<proteinExistence type="predicted"/>
<evidence type="ECO:0008006" key="2">
    <source>
        <dbReference type="Google" id="ProtNLM"/>
    </source>
</evidence>
<dbReference type="GO" id="GO:0016811">
    <property type="term" value="F:hydrolase activity, acting on carbon-nitrogen (but not peptide) bonds, in linear amides"/>
    <property type="evidence" value="ECO:0007669"/>
    <property type="project" value="TreeGrafter"/>
</dbReference>
<dbReference type="Gene3D" id="3.40.50.10320">
    <property type="entry name" value="LmbE-like"/>
    <property type="match status" value="1"/>
</dbReference>
<dbReference type="PANTHER" id="PTHR12993">
    <property type="entry name" value="N-ACETYLGLUCOSAMINYL-PHOSPHATIDYLINOSITOL DE-N-ACETYLASE-RELATED"/>
    <property type="match status" value="1"/>
</dbReference>
<accession>A0A381N7F3</accession>
<sequence>MAGNEEPFRRGMVVMAHPDDAEWSCSGTVAKWCAEGWDVIYVLCTDGSKGSSDPEMTPEKLIKIREKEQRNAGKVLGVKEVVFLGYPDAYLEPTLELRKDIAREIRRYKPDVVIVGSPGRDIERGYYISHPDHLAAGEAALSAIFPTARDRMTFPELLEEGLEPHKVSEVWIAGGDDNADKFVDVEAYMDTAVKALKAHVSQVDQENAGDWFRQGRIRTGEKTGMAYAEGFKRIPFG</sequence>
<dbReference type="Pfam" id="PF02585">
    <property type="entry name" value="PIG-L"/>
    <property type="match status" value="1"/>
</dbReference>
<dbReference type="EMBL" id="UINC01000170">
    <property type="protein sequence ID" value="SUZ50435.1"/>
    <property type="molecule type" value="Genomic_DNA"/>
</dbReference>
<evidence type="ECO:0000313" key="1">
    <source>
        <dbReference type="EMBL" id="SUZ50435.1"/>
    </source>
</evidence>